<dbReference type="HOGENOM" id="CLU_039068_3_0_1"/>
<dbReference type="GeneID" id="63735343"/>
<proteinExistence type="predicted"/>
<dbReference type="Gene3D" id="3.40.50.150">
    <property type="entry name" value="Vaccinia Virus protein VP39"/>
    <property type="match status" value="1"/>
</dbReference>
<accession>A0A0B2X040</accession>
<keyword evidence="3" id="KW-1185">Reference proteome</keyword>
<dbReference type="InterPro" id="IPR029063">
    <property type="entry name" value="SAM-dependent_MTases_sf"/>
</dbReference>
<evidence type="ECO:0000313" key="3">
    <source>
        <dbReference type="Proteomes" id="UP000030816"/>
    </source>
</evidence>
<dbReference type="RefSeq" id="XP_040682952.1">
    <property type="nucleotide sequence ID" value="XM_040819687.1"/>
</dbReference>
<evidence type="ECO:0000256" key="1">
    <source>
        <dbReference type="SAM" id="Phobius"/>
    </source>
</evidence>
<dbReference type="OrthoDB" id="61390at2759"/>
<protein>
    <recommendedName>
        <fullName evidence="4">Methyltransferase domain-containing protein</fullName>
    </recommendedName>
</protein>
<evidence type="ECO:0008006" key="4">
    <source>
        <dbReference type="Google" id="ProtNLM"/>
    </source>
</evidence>
<name>A0A0B2X040_METAS</name>
<comment type="caution">
    <text evidence="2">The sequence shown here is derived from an EMBL/GenBank/DDBJ whole genome shotgun (WGS) entry which is preliminary data.</text>
</comment>
<reference evidence="2 3" key="1">
    <citation type="journal article" date="2014" name="Proc. Natl. Acad. Sci. U.S.A.">
        <title>Trajectory and genomic determinants of fungal-pathogen speciation and host adaptation.</title>
        <authorList>
            <person name="Hu X."/>
            <person name="Xiao G."/>
            <person name="Zheng P."/>
            <person name="Shang Y."/>
            <person name="Su Y."/>
            <person name="Zhang X."/>
            <person name="Liu X."/>
            <person name="Zhan S."/>
            <person name="St Leger R.J."/>
            <person name="Wang C."/>
        </authorList>
    </citation>
    <scope>NUCLEOTIDE SEQUENCE [LARGE SCALE GENOMIC DNA]</scope>
    <source>
        <strain evidence="2 3">ARSEF 1941</strain>
    </source>
</reference>
<feature type="transmembrane region" description="Helical" evidence="1">
    <location>
        <begin position="12"/>
        <end position="33"/>
    </location>
</feature>
<organism evidence="2 3">
    <name type="scientific">Metarhizium album (strain ARSEF 1941)</name>
    <dbReference type="NCBI Taxonomy" id="1081103"/>
    <lineage>
        <taxon>Eukaryota</taxon>
        <taxon>Fungi</taxon>
        <taxon>Dikarya</taxon>
        <taxon>Ascomycota</taxon>
        <taxon>Pezizomycotina</taxon>
        <taxon>Sordariomycetes</taxon>
        <taxon>Hypocreomycetidae</taxon>
        <taxon>Hypocreales</taxon>
        <taxon>Clavicipitaceae</taxon>
        <taxon>Metarhizium</taxon>
    </lineage>
</organism>
<dbReference type="Proteomes" id="UP000030816">
    <property type="component" value="Unassembled WGS sequence"/>
</dbReference>
<sequence length="353" mass="39011">MAVSISAGEFTLGFIAGSIFTVTLAACLAFALLRPKDIYGLGHWKLNVRTPFRSLWMNLGFWTADDGSRIDHLDVAARALLEKIVQAAGLLVENQSGETTSKTNDSVAVLDVGFGCGDQTVALAELIQASSRPQFRYVGLTLNAEQLQAAQERLNRALSREDGRIGVSTPSQGAFKLFRADAARPESWSSAVHASVDSLADEAFPERWLVALDCLYHFSPSRESIFKLAAKTLDANVMAFDLVLNENASMWHTIAVRFLGFTLSCPFYTFLTAEQYREQLIECGYDEAHIEIRDISDHVFEGLSGHLSKQQVALSRYGISLAGYNLTGKVFKWFDQTRVIKATIVIARTKRKT</sequence>
<gene>
    <name evidence="2" type="ORF">MAM_00888</name>
</gene>
<keyword evidence="1" id="KW-0812">Transmembrane</keyword>
<dbReference type="AlphaFoldDB" id="A0A0B2X040"/>
<dbReference type="SUPFAM" id="SSF53335">
    <property type="entry name" value="S-adenosyl-L-methionine-dependent methyltransferases"/>
    <property type="match status" value="1"/>
</dbReference>
<dbReference type="STRING" id="1081103.A0A0B2X040"/>
<keyword evidence="1" id="KW-0472">Membrane</keyword>
<evidence type="ECO:0000313" key="2">
    <source>
        <dbReference type="EMBL" id="KHO01887.1"/>
    </source>
</evidence>
<dbReference type="EMBL" id="AZHE01000001">
    <property type="protein sequence ID" value="KHO01887.1"/>
    <property type="molecule type" value="Genomic_DNA"/>
</dbReference>
<keyword evidence="1" id="KW-1133">Transmembrane helix</keyword>